<dbReference type="EMBL" id="JACICZ010000008">
    <property type="protein sequence ID" value="MBB3869314.1"/>
    <property type="molecule type" value="Genomic_DNA"/>
</dbReference>
<dbReference type="Proteomes" id="UP000613002">
    <property type="component" value="Unassembled WGS sequence"/>
</dbReference>
<name>A0AA89NNW4_9BACL</name>
<dbReference type="InterPro" id="IPR003593">
    <property type="entry name" value="AAA+_ATPase"/>
</dbReference>
<evidence type="ECO:0000256" key="3">
    <source>
        <dbReference type="ARBA" id="ARBA00022840"/>
    </source>
</evidence>
<dbReference type="Gene3D" id="3.40.50.300">
    <property type="entry name" value="P-loop containing nucleotide triphosphate hydrolases"/>
    <property type="match status" value="1"/>
</dbReference>
<keyword evidence="1" id="KW-0813">Transport</keyword>
<reference evidence="5 6" key="1">
    <citation type="submission" date="2020-08" db="EMBL/GenBank/DDBJ databases">
        <title>Genomic Encyclopedia of Type Strains, Phase IV (KMG-IV): sequencing the most valuable type-strain genomes for metagenomic binning, comparative biology and taxonomic classification.</title>
        <authorList>
            <person name="Goeker M."/>
        </authorList>
    </citation>
    <scope>NUCLEOTIDE SEQUENCE [LARGE SCALE GENOMIC DNA]</scope>
    <source>
        <strain evidence="5 6">DSM 14590</strain>
    </source>
</reference>
<dbReference type="PANTHER" id="PTHR42781:SF4">
    <property type="entry name" value="SPERMIDINE_PUTRESCINE IMPORT ATP-BINDING PROTEIN POTA"/>
    <property type="match status" value="1"/>
</dbReference>
<comment type="caution">
    <text evidence="5">The sequence shown here is derived from an EMBL/GenBank/DDBJ whole genome shotgun (WGS) entry which is preliminary data.</text>
</comment>
<keyword evidence="2" id="KW-0547">Nucleotide-binding</keyword>
<dbReference type="InterPro" id="IPR050093">
    <property type="entry name" value="ABC_SmlMolc_Importer"/>
</dbReference>
<dbReference type="InterPro" id="IPR017871">
    <property type="entry name" value="ABC_transporter-like_CS"/>
</dbReference>
<organism evidence="5 6">
    <name type="scientific">Parageobacillus toebii NBRC 107807</name>
    <dbReference type="NCBI Taxonomy" id="1223503"/>
    <lineage>
        <taxon>Bacteria</taxon>
        <taxon>Bacillati</taxon>
        <taxon>Bacillota</taxon>
        <taxon>Bacilli</taxon>
        <taxon>Bacillales</taxon>
        <taxon>Anoxybacillaceae</taxon>
        <taxon>Parageobacillus</taxon>
    </lineage>
</organism>
<dbReference type="PROSITE" id="PS00211">
    <property type="entry name" value="ABC_TRANSPORTER_1"/>
    <property type="match status" value="1"/>
</dbReference>
<dbReference type="SMART" id="SM00382">
    <property type="entry name" value="AAA"/>
    <property type="match status" value="1"/>
</dbReference>
<dbReference type="Pfam" id="PF00005">
    <property type="entry name" value="ABC_tran"/>
    <property type="match status" value="1"/>
</dbReference>
<dbReference type="PROSITE" id="PS50893">
    <property type="entry name" value="ABC_TRANSPORTER_2"/>
    <property type="match status" value="1"/>
</dbReference>
<evidence type="ECO:0000256" key="2">
    <source>
        <dbReference type="ARBA" id="ARBA00022741"/>
    </source>
</evidence>
<evidence type="ECO:0000256" key="1">
    <source>
        <dbReference type="ARBA" id="ARBA00022448"/>
    </source>
</evidence>
<keyword evidence="3 5" id="KW-0067">ATP-binding</keyword>
<protein>
    <submittedName>
        <fullName evidence="5">Molybdate transport system ATP-binding protein</fullName>
    </submittedName>
</protein>
<dbReference type="AlphaFoldDB" id="A0AA89NNW4"/>
<sequence>MEQKEHDEACTQMKSIYTAYCVCKGVFLMLIVDIQKKLSHFELNVKFSVANEIVVLFGPSGSGKTTILNCIAGISKPTAGIIRLNDTILFENKKVFVPIQKRNIGYVFQDYALFPHMTVWKNIAYGMKNESFAKELMKELRIEHLRDKYPSEISGGEKQRVAIARAIATEPDALLLDEPFSALDDQTRAKGHEELLRIHKLWRIPIILVTHHHEEAKKLGNRILYLHEGKIHDNEEM</sequence>
<proteinExistence type="predicted"/>
<evidence type="ECO:0000313" key="5">
    <source>
        <dbReference type="EMBL" id="MBB3869314.1"/>
    </source>
</evidence>
<dbReference type="InterPro" id="IPR027417">
    <property type="entry name" value="P-loop_NTPase"/>
</dbReference>
<keyword evidence="6" id="KW-1185">Reference proteome</keyword>
<evidence type="ECO:0000259" key="4">
    <source>
        <dbReference type="PROSITE" id="PS50893"/>
    </source>
</evidence>
<accession>A0AA89NNW4</accession>
<dbReference type="InterPro" id="IPR003439">
    <property type="entry name" value="ABC_transporter-like_ATP-bd"/>
</dbReference>
<dbReference type="GO" id="GO:0005524">
    <property type="term" value="F:ATP binding"/>
    <property type="evidence" value="ECO:0007669"/>
    <property type="project" value="UniProtKB-KW"/>
</dbReference>
<gene>
    <name evidence="5" type="ORF">HNR78_002207</name>
</gene>
<dbReference type="GO" id="GO:0016887">
    <property type="term" value="F:ATP hydrolysis activity"/>
    <property type="evidence" value="ECO:0007669"/>
    <property type="project" value="InterPro"/>
</dbReference>
<dbReference type="SUPFAM" id="SSF52540">
    <property type="entry name" value="P-loop containing nucleoside triphosphate hydrolases"/>
    <property type="match status" value="1"/>
</dbReference>
<dbReference type="PANTHER" id="PTHR42781">
    <property type="entry name" value="SPERMIDINE/PUTRESCINE IMPORT ATP-BINDING PROTEIN POTA"/>
    <property type="match status" value="1"/>
</dbReference>
<feature type="domain" description="ABC transporter" evidence="4">
    <location>
        <begin position="11"/>
        <end position="237"/>
    </location>
</feature>
<evidence type="ECO:0000313" key="6">
    <source>
        <dbReference type="Proteomes" id="UP000613002"/>
    </source>
</evidence>